<dbReference type="Pfam" id="PF00754">
    <property type="entry name" value="F5_F8_type_C"/>
    <property type="match status" value="1"/>
</dbReference>
<feature type="transmembrane region" description="Helical" evidence="1">
    <location>
        <begin position="395"/>
        <end position="412"/>
    </location>
</feature>
<dbReference type="SUPFAM" id="SSF49785">
    <property type="entry name" value="Galactose-binding domain-like"/>
    <property type="match status" value="2"/>
</dbReference>
<dbReference type="RefSeq" id="WP_345118044.1">
    <property type="nucleotide sequence ID" value="NZ_BAABFX010000009.1"/>
</dbReference>
<gene>
    <name evidence="4" type="ORF">GCM10023153_03890</name>
</gene>
<feature type="transmembrane region" description="Helical" evidence="1">
    <location>
        <begin position="1313"/>
        <end position="1336"/>
    </location>
</feature>
<keyword evidence="1" id="KW-0472">Membrane</keyword>
<dbReference type="InterPro" id="IPR000421">
    <property type="entry name" value="FA58C"/>
</dbReference>
<feature type="transmembrane region" description="Helical" evidence="1">
    <location>
        <begin position="317"/>
        <end position="335"/>
    </location>
</feature>
<feature type="domain" description="F5/8 type C" evidence="2">
    <location>
        <begin position="916"/>
        <end position="1029"/>
    </location>
</feature>
<feature type="transmembrane region" description="Helical" evidence="1">
    <location>
        <begin position="364"/>
        <end position="383"/>
    </location>
</feature>
<name>A0ABP8JCD5_9MICO</name>
<protein>
    <submittedName>
        <fullName evidence="4">Alpha-(1-&gt;3)-arabinofuranosyltransferase</fullName>
    </submittedName>
</protein>
<reference evidence="5" key="1">
    <citation type="journal article" date="2019" name="Int. J. Syst. Evol. Microbiol.">
        <title>The Global Catalogue of Microorganisms (GCM) 10K type strain sequencing project: providing services to taxonomists for standard genome sequencing and annotation.</title>
        <authorList>
            <consortium name="The Broad Institute Genomics Platform"/>
            <consortium name="The Broad Institute Genome Sequencing Center for Infectious Disease"/>
            <person name="Wu L."/>
            <person name="Ma J."/>
        </authorList>
    </citation>
    <scope>NUCLEOTIDE SEQUENCE [LARGE SCALE GENOMIC DNA]</scope>
    <source>
        <strain evidence="5">JCM 17738</strain>
    </source>
</reference>
<proteinExistence type="predicted"/>
<feature type="transmembrane region" description="Helical" evidence="1">
    <location>
        <begin position="1247"/>
        <end position="1276"/>
    </location>
</feature>
<keyword evidence="1" id="KW-0812">Transmembrane</keyword>
<accession>A0ABP8JCD5</accession>
<evidence type="ECO:0000259" key="3">
    <source>
        <dbReference type="Pfam" id="PF11847"/>
    </source>
</evidence>
<feature type="transmembrane region" description="Helical" evidence="1">
    <location>
        <begin position="88"/>
        <end position="106"/>
    </location>
</feature>
<organism evidence="4 5">
    <name type="scientific">Ornithinibacter aureus</name>
    <dbReference type="NCBI Taxonomy" id="622664"/>
    <lineage>
        <taxon>Bacteria</taxon>
        <taxon>Bacillati</taxon>
        <taxon>Actinomycetota</taxon>
        <taxon>Actinomycetes</taxon>
        <taxon>Micrococcales</taxon>
        <taxon>Intrasporangiaceae</taxon>
        <taxon>Ornithinibacter</taxon>
    </lineage>
</organism>
<sequence>MLRRFGVPVVLATILLLVLLLNKAGVLAPDIKPEIYMAPWGEAEALSRAWRESPKLGEPNFNVGLFPVAALVGVIQEFGVGADLSMRLLRFALLLLGGWGASRLYATVAGTRARRVGHIAVALLYVANPYMVTAGDFLAIVLPAAMLPWMVLFLLKAAVVGGWRYPAASALAFAAMSGMNVAVIPLIQLLCLPAVLWFAHHGLGARWGMVGAAFAKWLLLVALLSAYWLVPSVAALGAGSHVTQFSETLEGIAAPSSFAEVVRGLGLWPLYGRDVDGPWQPGFTSYLDNPLVVAASFLGPLLLVVSAPVVRGPGRRFALLLAIPAAVLMVGVHTVQSPSPFGHALLWAFENVPGAAAFRTTNKVGAVMILGVAILGGLAAPRILRRVQQVAPRPVIASVAVAGVVLSTWPAWSGGVYSLPLPVPGYWEQAARTLDRGPADQRVWFVPGVAQPQYSWSEDRPDDLNNAVLARPSFVRITLPESSPYGASLLAAVDTGLQEGSLAPGVLSAAARYLGVGDVLVRNDVRWDKAGGARPLAVATDVGSDPGLVFRGADGAPGEGLVRTPGQPPLELLLPPLQRYKVTDARSLVRTETVDGVVLVDGDGWSLAPMVGAGLLQGQPPFLLTEAVDAATLEKALGPTSRVVLTDTNRRREVVPNRLTGAYGPLVAADADPGPTIALGGPDQQTVLQVEGADVTATLVGPRFGVNPSTAAENAVDGDPTTAWTFGDFSRAAGQSITVRSPKPVSVERIDVDVPPTQGQRIVGLRVEADDASQDVRVPSDGRVSVNFPGLSAERVTITVTEVQGEGDNPVSIADIGIPDLQARRVARLPVTTARALESLTGPARSRLAATPVDVVLTRVSGAAAVDDDEEARLDRDFMLPVAREYRAYGLVRPDRGAPDAVLDDLHGVAGDVAVTSSSRAFGDPLVRGSKAFDDDPDTGWVPGRSIDGEWLEATFPQERTVSRVVIDQPADAAAWVSTVDVIVDGRRAATADLTRGRVEVVLPPTQATTVRLEITGHEGEGFPNISEVDLDGARVTSAPAAERCVTIGTVDGDPVRVRVVGGGEGDAQRLVAGCDPLRLGPGEHALRSLPGWTTDSLVLRDSIGESAVAGSPGPSLTVDRRSASSYRIDAPPAQAPYLLVVGQNVHPGWRATMDGEPMGAPLVVDGYAVGWWVDDLDGHVFEVEYAPQGVSDVALATSGAAVLLASALIVLPRRVTGPVAPLEPSVPTTHRAERHARRRVPPWARWLMVVLGCGVVAGLPGLVIGATVGVWHLVADPSPRTLLRLSGVAMGLAPVAWVVGNLSRWGEIGPQLVLGNPAPSHLVAAALILLVVGSWRDVS</sequence>
<evidence type="ECO:0000313" key="5">
    <source>
        <dbReference type="Proteomes" id="UP001500390"/>
    </source>
</evidence>
<dbReference type="Pfam" id="PF11847">
    <property type="entry name" value="GT-C_AftD"/>
    <property type="match status" value="1"/>
</dbReference>
<feature type="transmembrane region" description="Helical" evidence="1">
    <location>
        <begin position="217"/>
        <end position="239"/>
    </location>
</feature>
<keyword evidence="5" id="KW-1185">Reference proteome</keyword>
<feature type="transmembrane region" description="Helical" evidence="1">
    <location>
        <begin position="291"/>
        <end position="310"/>
    </location>
</feature>
<feature type="transmembrane region" description="Helical" evidence="1">
    <location>
        <begin position="1282"/>
        <end position="1301"/>
    </location>
</feature>
<feature type="transmembrane region" description="Helical" evidence="1">
    <location>
        <begin position="1194"/>
        <end position="1212"/>
    </location>
</feature>
<dbReference type="InterPro" id="IPR008979">
    <property type="entry name" value="Galactose-bd-like_sf"/>
</dbReference>
<evidence type="ECO:0000256" key="1">
    <source>
        <dbReference type="SAM" id="Phobius"/>
    </source>
</evidence>
<dbReference type="Gene3D" id="2.60.120.260">
    <property type="entry name" value="Galactose-binding domain-like"/>
    <property type="match status" value="2"/>
</dbReference>
<evidence type="ECO:0000259" key="2">
    <source>
        <dbReference type="Pfam" id="PF00754"/>
    </source>
</evidence>
<dbReference type="InterPro" id="IPR021798">
    <property type="entry name" value="AftD_N"/>
</dbReference>
<evidence type="ECO:0000313" key="4">
    <source>
        <dbReference type="EMBL" id="GAA4388547.1"/>
    </source>
</evidence>
<dbReference type="Proteomes" id="UP001500390">
    <property type="component" value="Unassembled WGS sequence"/>
</dbReference>
<dbReference type="EMBL" id="BAABFX010000009">
    <property type="protein sequence ID" value="GAA4388547.1"/>
    <property type="molecule type" value="Genomic_DNA"/>
</dbReference>
<feature type="domain" description="Alpha-(1-&gt;3)-arabinofuranosyltransferase N-terminal GT-C" evidence="3">
    <location>
        <begin position="15"/>
        <end position="662"/>
    </location>
</feature>
<comment type="caution">
    <text evidence="4">The sequence shown here is derived from an EMBL/GenBank/DDBJ whole genome shotgun (WGS) entry which is preliminary data.</text>
</comment>
<feature type="transmembrane region" description="Helical" evidence="1">
    <location>
        <begin position="171"/>
        <end position="197"/>
    </location>
</feature>
<keyword evidence="1" id="KW-1133">Transmembrane helix</keyword>